<evidence type="ECO:0008006" key="3">
    <source>
        <dbReference type="Google" id="ProtNLM"/>
    </source>
</evidence>
<sequence length="352" mass="40768">MHKFLYIVQKTFNQYLKGSVMDNIVKLISPKRLNVYKTYFNATTEEQCLGLYIWNQKLSNVFNSIIHIIEVSLRNSIMNTINEKKPTLSGEGFISYFRSLDENNESRKQIEYAYGKCHKKNNYTTDDLIALLPFGFWANICSQEHNESNEGSLQLWPTYKDDIFPDTDLSIGEIYKNISVVNILRNRISHHEVIWKDKNALNQDGLINKVIDNYKSCLEVAKSIHIDNLKLIELIEGKVLLEDLCKTSTIDNYTKLITDITKVSVIDIPEFVKANRKETIFKGEVTSVNSNATYIKNNKLRDSDDKKIKFRMDNEIRIKIGPLKVGDIVTFEPFVIRNDKGKFYIAKKVTLL</sequence>
<dbReference type="InterPro" id="IPR011664">
    <property type="entry name" value="Abi_system_AbiD/AbiF-like"/>
</dbReference>
<dbReference type="Proteomes" id="UP000234439">
    <property type="component" value="Unassembled WGS sequence"/>
</dbReference>
<proteinExistence type="predicted"/>
<name>A0A9Q5ZTW2_KLEPN</name>
<dbReference type="AlphaFoldDB" id="A0A9Q5ZTW2"/>
<organism evidence="1 2">
    <name type="scientific">Klebsiella pneumoniae</name>
    <dbReference type="NCBI Taxonomy" id="573"/>
    <lineage>
        <taxon>Bacteria</taxon>
        <taxon>Pseudomonadati</taxon>
        <taxon>Pseudomonadota</taxon>
        <taxon>Gammaproteobacteria</taxon>
        <taxon>Enterobacterales</taxon>
        <taxon>Enterobacteriaceae</taxon>
        <taxon>Klebsiella/Raoultella group</taxon>
        <taxon>Klebsiella</taxon>
        <taxon>Klebsiella pneumoniae complex</taxon>
    </lineage>
</organism>
<evidence type="ECO:0000313" key="1">
    <source>
        <dbReference type="EMBL" id="PLE23955.1"/>
    </source>
</evidence>
<dbReference type="Pfam" id="PF07751">
    <property type="entry name" value="Abi_2"/>
    <property type="match status" value="1"/>
</dbReference>
<accession>A0A9Q5ZTW2</accession>
<gene>
    <name evidence="1" type="ORF">B6I68_30570</name>
</gene>
<protein>
    <recommendedName>
        <fullName evidence="3">Abi-like protein</fullName>
    </recommendedName>
</protein>
<dbReference type="EMBL" id="NCMJ01000263">
    <property type="protein sequence ID" value="PLE23955.1"/>
    <property type="molecule type" value="Genomic_DNA"/>
</dbReference>
<comment type="caution">
    <text evidence="1">The sequence shown here is derived from an EMBL/GenBank/DDBJ whole genome shotgun (WGS) entry which is preliminary data.</text>
</comment>
<reference evidence="1 2" key="1">
    <citation type="journal article" date="2017" name="J. Infect. Dis.">
        <title>An Analysis of the Epidemic of Klebsiella pneumoniae Carbapenemase-Producing K. pneumoniae: Convergence of Two Evolutionary Mechanisms Creates the Perfect Storm.</title>
        <authorList>
            <person name="Rojas L.J."/>
            <person name="Weinstock G.M."/>
            <person name="De La Cadena E."/>
            <person name="Diaz L."/>
            <person name="Rios R."/>
            <person name="Hanson B.M."/>
            <person name="Brown J.S."/>
            <person name="Vats P."/>
            <person name="Phillips D.S."/>
            <person name="Nguyen H."/>
            <person name="Hujer K.M."/>
            <person name="Correa A."/>
            <person name="Adams M.D."/>
            <person name="Perez F."/>
            <person name="Sodergren E."/>
            <person name="Narechania A."/>
            <person name="Planet P.J."/>
            <person name="Villegas M.V."/>
            <person name="Bonomo R.A."/>
            <person name="Arias C.A."/>
        </authorList>
    </citation>
    <scope>NUCLEOTIDE SEQUENCE [LARGE SCALE GENOMIC DNA]</scope>
    <source>
        <strain evidence="1 2">COL-Kpn30</strain>
    </source>
</reference>
<evidence type="ECO:0000313" key="2">
    <source>
        <dbReference type="Proteomes" id="UP000234439"/>
    </source>
</evidence>